<name>A0ABV5JUM9_9ACTN</name>
<dbReference type="RefSeq" id="WP_182631159.1">
    <property type="nucleotide sequence ID" value="NZ_JAALDM010000033.1"/>
</dbReference>
<dbReference type="Gene3D" id="1.10.10.10">
    <property type="entry name" value="Winged helix-like DNA-binding domain superfamily/Winged helix DNA-binding domain"/>
    <property type="match status" value="1"/>
</dbReference>
<dbReference type="InterPro" id="IPR036390">
    <property type="entry name" value="WH_DNA-bd_sf"/>
</dbReference>
<feature type="region of interest" description="Disordered" evidence="1">
    <location>
        <begin position="119"/>
        <end position="138"/>
    </location>
</feature>
<accession>A0ABV5JUM9</accession>
<gene>
    <name evidence="2" type="ORF">ACFFVD_13285</name>
</gene>
<evidence type="ECO:0000256" key="1">
    <source>
        <dbReference type="SAM" id="MobiDB-lite"/>
    </source>
</evidence>
<evidence type="ECO:0000313" key="3">
    <source>
        <dbReference type="Proteomes" id="UP001589700"/>
    </source>
</evidence>
<reference evidence="2 3" key="1">
    <citation type="submission" date="2024-09" db="EMBL/GenBank/DDBJ databases">
        <authorList>
            <person name="Sun Q."/>
            <person name="Mori K."/>
        </authorList>
    </citation>
    <scope>NUCLEOTIDE SEQUENCE [LARGE SCALE GENOMIC DNA]</scope>
    <source>
        <strain evidence="2 3">CCM 7659</strain>
    </source>
</reference>
<feature type="region of interest" description="Disordered" evidence="1">
    <location>
        <begin position="51"/>
        <end position="74"/>
    </location>
</feature>
<keyword evidence="3" id="KW-1185">Reference proteome</keyword>
<dbReference type="Proteomes" id="UP001589700">
    <property type="component" value="Unassembled WGS sequence"/>
</dbReference>
<protein>
    <submittedName>
        <fullName evidence="2">Helix-turn-helix transcriptional regulator</fullName>
    </submittedName>
</protein>
<dbReference type="InterPro" id="IPR036388">
    <property type="entry name" value="WH-like_DNA-bd_sf"/>
</dbReference>
<comment type="caution">
    <text evidence="2">The sequence shown here is derived from an EMBL/GenBank/DDBJ whole genome shotgun (WGS) entry which is preliminary data.</text>
</comment>
<evidence type="ECO:0000313" key="2">
    <source>
        <dbReference type="EMBL" id="MFB9260778.1"/>
    </source>
</evidence>
<sequence>MPGHDTRTGDTRDRVLAEIRTAATPPTVDELAATLGLHPNSVRLHTAALRESGLVTQDSRDTSGGGRGRPQVTYRTSDRGAWTGRRDYQLLASLLLSELEGDDPAATARRMGRAWGRRIAAEGSGRNDDDTTHTAPDATTRTRIVATLDDLGFEPSAVVESAIGAVQATDIPAGGTSAALESVELRNCPFRELVDPRDGVVCALHAGMLDGLAEETSIDVELIPFTTPQACTVRMRPGSTRLS</sequence>
<dbReference type="SUPFAM" id="SSF46785">
    <property type="entry name" value="Winged helix' DNA-binding domain"/>
    <property type="match status" value="1"/>
</dbReference>
<organism evidence="2 3">
    <name type="scientific">Dietzia aerolata</name>
    <dbReference type="NCBI Taxonomy" id="595984"/>
    <lineage>
        <taxon>Bacteria</taxon>
        <taxon>Bacillati</taxon>
        <taxon>Actinomycetota</taxon>
        <taxon>Actinomycetes</taxon>
        <taxon>Mycobacteriales</taxon>
        <taxon>Dietziaceae</taxon>
        <taxon>Dietzia</taxon>
    </lineage>
</organism>
<dbReference type="EMBL" id="JBHMDY010000008">
    <property type="protein sequence ID" value="MFB9260778.1"/>
    <property type="molecule type" value="Genomic_DNA"/>
</dbReference>
<proteinExistence type="predicted"/>